<evidence type="ECO:0000313" key="4">
    <source>
        <dbReference type="Proteomes" id="UP000605992"/>
    </source>
</evidence>
<feature type="domain" description="UspA" evidence="2">
    <location>
        <begin position="1"/>
        <end position="136"/>
    </location>
</feature>
<dbReference type="EMBL" id="BOOR01000072">
    <property type="protein sequence ID" value="GII58875.1"/>
    <property type="molecule type" value="Genomic_DNA"/>
</dbReference>
<comment type="caution">
    <text evidence="3">The sequence shown here is derived from an EMBL/GenBank/DDBJ whole genome shotgun (WGS) entry which is preliminary data.</text>
</comment>
<name>A0A8J4DEQ5_9ACTN</name>
<dbReference type="Pfam" id="PF00582">
    <property type="entry name" value="Usp"/>
    <property type="match status" value="1"/>
</dbReference>
<comment type="similarity">
    <text evidence="1">Belongs to the universal stress protein A family.</text>
</comment>
<evidence type="ECO:0000259" key="2">
    <source>
        <dbReference type="Pfam" id="PF00582"/>
    </source>
</evidence>
<dbReference type="RefSeq" id="WP_203948956.1">
    <property type="nucleotide sequence ID" value="NZ_BOOR01000072.1"/>
</dbReference>
<dbReference type="PRINTS" id="PR01438">
    <property type="entry name" value="UNVRSLSTRESS"/>
</dbReference>
<dbReference type="InterPro" id="IPR006016">
    <property type="entry name" value="UspA"/>
</dbReference>
<sequence>MYKRILAAIDSSERSDRVLETVENLARLTGAAVDVVHVGPSQIVYDTVVDIEDEQEAQKVVDNALARLKDAGVAVQGRVLTGLRGEVANLVADQARELGSDLIVLAPGHHTQLGVLFGESVSEKVAHQTPTSVLLVV</sequence>
<keyword evidence="4" id="KW-1185">Reference proteome</keyword>
<dbReference type="SUPFAM" id="SSF52402">
    <property type="entry name" value="Adenine nucleotide alpha hydrolases-like"/>
    <property type="match status" value="1"/>
</dbReference>
<gene>
    <name evidence="3" type="ORF">Pth03_72640</name>
</gene>
<dbReference type="PANTHER" id="PTHR46268">
    <property type="entry name" value="STRESS RESPONSE PROTEIN NHAX"/>
    <property type="match status" value="1"/>
</dbReference>
<dbReference type="AlphaFoldDB" id="A0A8J4DEQ5"/>
<dbReference type="Gene3D" id="3.40.50.620">
    <property type="entry name" value="HUPs"/>
    <property type="match status" value="1"/>
</dbReference>
<dbReference type="Proteomes" id="UP000605992">
    <property type="component" value="Unassembled WGS sequence"/>
</dbReference>
<dbReference type="InterPro" id="IPR006015">
    <property type="entry name" value="Universal_stress_UspA"/>
</dbReference>
<evidence type="ECO:0000313" key="3">
    <source>
        <dbReference type="EMBL" id="GII58875.1"/>
    </source>
</evidence>
<dbReference type="CDD" id="cd00293">
    <property type="entry name" value="USP-like"/>
    <property type="match status" value="1"/>
</dbReference>
<organism evidence="3 4">
    <name type="scientific">Planotetraspora thailandica</name>
    <dbReference type="NCBI Taxonomy" id="487172"/>
    <lineage>
        <taxon>Bacteria</taxon>
        <taxon>Bacillati</taxon>
        <taxon>Actinomycetota</taxon>
        <taxon>Actinomycetes</taxon>
        <taxon>Streptosporangiales</taxon>
        <taxon>Streptosporangiaceae</taxon>
        <taxon>Planotetraspora</taxon>
    </lineage>
</organism>
<proteinExistence type="inferred from homology"/>
<accession>A0A8J4DEQ5</accession>
<dbReference type="PANTHER" id="PTHR46268:SF6">
    <property type="entry name" value="UNIVERSAL STRESS PROTEIN UP12"/>
    <property type="match status" value="1"/>
</dbReference>
<protein>
    <recommendedName>
        <fullName evidence="2">UspA domain-containing protein</fullName>
    </recommendedName>
</protein>
<evidence type="ECO:0000256" key="1">
    <source>
        <dbReference type="ARBA" id="ARBA00008791"/>
    </source>
</evidence>
<dbReference type="InterPro" id="IPR014729">
    <property type="entry name" value="Rossmann-like_a/b/a_fold"/>
</dbReference>
<reference evidence="3" key="1">
    <citation type="submission" date="2021-01" db="EMBL/GenBank/DDBJ databases">
        <title>Whole genome shotgun sequence of Planotetraspora thailandica NBRC 104271.</title>
        <authorList>
            <person name="Komaki H."/>
            <person name="Tamura T."/>
        </authorList>
    </citation>
    <scope>NUCLEOTIDE SEQUENCE</scope>
    <source>
        <strain evidence="3">NBRC 104271</strain>
    </source>
</reference>